<dbReference type="GO" id="GO:0005634">
    <property type="term" value="C:nucleus"/>
    <property type="evidence" value="ECO:0007669"/>
    <property type="project" value="TreeGrafter"/>
</dbReference>
<name>A0AA38GVF4_TAXCH</name>
<proteinExistence type="predicted"/>
<comment type="caution">
    <text evidence="2">The sequence shown here is derived from an EMBL/GenBank/DDBJ whole genome shotgun (WGS) entry which is preliminary data.</text>
</comment>
<dbReference type="AlphaFoldDB" id="A0AA38GVF4"/>
<feature type="compositionally biased region" description="Basic residues" evidence="1">
    <location>
        <begin position="27"/>
        <end position="36"/>
    </location>
</feature>
<evidence type="ECO:0000313" key="2">
    <source>
        <dbReference type="EMBL" id="KAH9329693.1"/>
    </source>
</evidence>
<feature type="compositionally biased region" description="Basic and acidic residues" evidence="1">
    <location>
        <begin position="37"/>
        <end position="51"/>
    </location>
</feature>
<evidence type="ECO:0000313" key="3">
    <source>
        <dbReference type="Proteomes" id="UP000824469"/>
    </source>
</evidence>
<dbReference type="PANTHER" id="PTHR24030">
    <property type="entry name" value="PROTEIN CMSS1"/>
    <property type="match status" value="1"/>
</dbReference>
<protein>
    <recommendedName>
        <fullName evidence="4">Protein CMSS1</fullName>
    </recommendedName>
</protein>
<reference evidence="2 3" key="1">
    <citation type="journal article" date="2021" name="Nat. Plants">
        <title>The Taxus genome provides insights into paclitaxel biosynthesis.</title>
        <authorList>
            <person name="Xiong X."/>
            <person name="Gou J."/>
            <person name="Liao Q."/>
            <person name="Li Y."/>
            <person name="Zhou Q."/>
            <person name="Bi G."/>
            <person name="Li C."/>
            <person name="Du R."/>
            <person name="Wang X."/>
            <person name="Sun T."/>
            <person name="Guo L."/>
            <person name="Liang H."/>
            <person name="Lu P."/>
            <person name="Wu Y."/>
            <person name="Zhang Z."/>
            <person name="Ro D.K."/>
            <person name="Shang Y."/>
            <person name="Huang S."/>
            <person name="Yan J."/>
        </authorList>
    </citation>
    <scope>NUCLEOTIDE SEQUENCE [LARGE SCALE GENOMIC DNA]</scope>
    <source>
        <strain evidence="2">Ta-2019</strain>
    </source>
</reference>
<dbReference type="InterPro" id="IPR032704">
    <property type="entry name" value="Cms1"/>
</dbReference>
<feature type="compositionally biased region" description="Basic and acidic residues" evidence="1">
    <location>
        <begin position="1"/>
        <end position="10"/>
    </location>
</feature>
<gene>
    <name evidence="2" type="ORF">KI387_001801</name>
</gene>
<evidence type="ECO:0000256" key="1">
    <source>
        <dbReference type="SAM" id="MobiDB-lite"/>
    </source>
</evidence>
<dbReference type="Pfam" id="PF14617">
    <property type="entry name" value="CMS1"/>
    <property type="match status" value="1"/>
</dbReference>
<feature type="region of interest" description="Disordered" evidence="1">
    <location>
        <begin position="1"/>
        <end position="51"/>
    </location>
</feature>
<dbReference type="PANTHER" id="PTHR24030:SF0">
    <property type="entry name" value="PROTEIN CMSS1"/>
    <property type="match status" value="1"/>
</dbReference>
<dbReference type="GO" id="GO:0030686">
    <property type="term" value="C:90S preribosome"/>
    <property type="evidence" value="ECO:0007669"/>
    <property type="project" value="TreeGrafter"/>
</dbReference>
<dbReference type="EMBL" id="JAHRHJ020000001">
    <property type="protein sequence ID" value="KAH9329693.1"/>
    <property type="molecule type" value="Genomic_DNA"/>
</dbReference>
<accession>A0AA38GVF4</accession>
<keyword evidence="3" id="KW-1185">Reference proteome</keyword>
<evidence type="ECO:0008006" key="4">
    <source>
        <dbReference type="Google" id="ProtNLM"/>
    </source>
</evidence>
<dbReference type="Proteomes" id="UP000824469">
    <property type="component" value="Unassembled WGS sequence"/>
</dbReference>
<sequence length="365" mass="40216">MAKKFGENQKHSKKKNLVKSPFNKVNLKSKKTKAQRSKIEEVEEKSPSKQLRAADKIVTDAKIVSKPGKHNIGGKSNVGFESCAEQLNYFLNAFQTATGTHLSSLELQEIPGNCMRKLSNDMDRSVQNLGKHVKAMFGPSWKEVLCEGNLIEGNVEPGSPAILMICSSAARCVETLRGLREFTAKCNAAKLFAKHIKIEEQVSMLKGRVNIAGGTPSRIKSLIDNDALGISRLSILLLDFHKDAKGLTLFSLPQVREIITFTYDIGKLNNSAMNDPEVALNGIKINHPKFGALQQDIVPQVCKSYALDTFWGSAPLWAKEVMLSYELPDMYPSAVWEVCDDQGGEAAKCKGRGEQPEDLEMCNGC</sequence>
<organism evidence="2 3">
    <name type="scientific">Taxus chinensis</name>
    <name type="common">Chinese yew</name>
    <name type="synonym">Taxus wallichiana var. chinensis</name>
    <dbReference type="NCBI Taxonomy" id="29808"/>
    <lineage>
        <taxon>Eukaryota</taxon>
        <taxon>Viridiplantae</taxon>
        <taxon>Streptophyta</taxon>
        <taxon>Embryophyta</taxon>
        <taxon>Tracheophyta</taxon>
        <taxon>Spermatophyta</taxon>
        <taxon>Pinopsida</taxon>
        <taxon>Pinidae</taxon>
        <taxon>Conifers II</taxon>
        <taxon>Cupressales</taxon>
        <taxon>Taxaceae</taxon>
        <taxon>Taxus</taxon>
    </lineage>
</organism>